<evidence type="ECO:0000313" key="2">
    <source>
        <dbReference type="EMBL" id="TWE01920.1"/>
    </source>
</evidence>
<dbReference type="SUPFAM" id="SSF101353">
    <property type="entry name" value="Putative anticodon-binding domain of alanyl-tRNA synthetase (AlaRS)"/>
    <property type="match status" value="1"/>
</dbReference>
<dbReference type="AlphaFoldDB" id="A0A561DEU1"/>
<gene>
    <name evidence="2" type="ORF">FB550_105289</name>
</gene>
<dbReference type="GO" id="GO:0016740">
    <property type="term" value="F:transferase activity"/>
    <property type="evidence" value="ECO:0007669"/>
    <property type="project" value="UniProtKB-ARBA"/>
</dbReference>
<dbReference type="InterPro" id="IPR045864">
    <property type="entry name" value="aa-tRNA-synth_II/BPL/LPL"/>
</dbReference>
<dbReference type="InterPro" id="IPR018165">
    <property type="entry name" value="Ala-tRNA-synth_IIc_core"/>
</dbReference>
<reference evidence="2 3" key="1">
    <citation type="submission" date="2019-06" db="EMBL/GenBank/DDBJ databases">
        <title>Sorghum-associated microbial communities from plants grown in Nebraska, USA.</title>
        <authorList>
            <person name="Schachtman D."/>
        </authorList>
    </citation>
    <scope>NUCLEOTIDE SEQUENCE [LARGE SCALE GENOMIC DNA]</scope>
    <source>
        <strain evidence="2 3">2482</strain>
    </source>
</reference>
<dbReference type="Proteomes" id="UP000319671">
    <property type="component" value="Unassembled WGS sequence"/>
</dbReference>
<dbReference type="PROSITE" id="PS50860">
    <property type="entry name" value="AA_TRNA_LIGASE_II_ALA"/>
    <property type="match status" value="1"/>
</dbReference>
<dbReference type="GO" id="GO:0004813">
    <property type="term" value="F:alanine-tRNA ligase activity"/>
    <property type="evidence" value="ECO:0007669"/>
    <property type="project" value="InterPro"/>
</dbReference>
<dbReference type="GO" id="GO:0003676">
    <property type="term" value="F:nucleic acid binding"/>
    <property type="evidence" value="ECO:0007669"/>
    <property type="project" value="InterPro"/>
</dbReference>
<dbReference type="Gene3D" id="3.30.930.10">
    <property type="entry name" value="Bira Bifunctional Protein, Domain 2"/>
    <property type="match status" value="1"/>
</dbReference>
<keyword evidence="3" id="KW-1185">Reference proteome</keyword>
<dbReference type="RefSeq" id="WP_144565364.1">
    <property type="nucleotide sequence ID" value="NZ_VIVN01000005.1"/>
</dbReference>
<name>A0A561DEU1_9BACI</name>
<comment type="caution">
    <text evidence="2">The sequence shown here is derived from an EMBL/GenBank/DDBJ whole genome shotgun (WGS) entry which is preliminary data.</text>
</comment>
<dbReference type="EMBL" id="VIVN01000005">
    <property type="protein sequence ID" value="TWE01920.1"/>
    <property type="molecule type" value="Genomic_DNA"/>
</dbReference>
<feature type="domain" description="Alanyl-transfer RNA synthetases family profile" evidence="1">
    <location>
        <begin position="1"/>
        <end position="370"/>
    </location>
</feature>
<dbReference type="GO" id="GO:0006419">
    <property type="term" value="P:alanyl-tRNA aminoacylation"/>
    <property type="evidence" value="ECO:0007669"/>
    <property type="project" value="InterPro"/>
</dbReference>
<accession>A0A561DEU1</accession>
<dbReference type="InterPro" id="IPR018162">
    <property type="entry name" value="Ala-tRNA-ligase_IIc_anticod-bd"/>
</dbReference>
<evidence type="ECO:0000259" key="1">
    <source>
        <dbReference type="PROSITE" id="PS50860"/>
    </source>
</evidence>
<proteinExistence type="predicted"/>
<dbReference type="SUPFAM" id="SSF55681">
    <property type="entry name" value="Class II aaRS and biotin synthetases"/>
    <property type="match status" value="1"/>
</dbReference>
<dbReference type="GO" id="GO:0005524">
    <property type="term" value="F:ATP binding"/>
    <property type="evidence" value="ECO:0007669"/>
    <property type="project" value="InterPro"/>
</dbReference>
<dbReference type="GO" id="GO:0005737">
    <property type="term" value="C:cytoplasm"/>
    <property type="evidence" value="ECO:0007669"/>
    <property type="project" value="InterPro"/>
</dbReference>
<protein>
    <recommendedName>
        <fullName evidence="1">Alanyl-transfer RNA synthetases family profile domain-containing protein</fullName>
    </recommendedName>
</protein>
<evidence type="ECO:0000313" key="3">
    <source>
        <dbReference type="Proteomes" id="UP000319671"/>
    </source>
</evidence>
<dbReference type="GO" id="GO:0140096">
    <property type="term" value="F:catalytic activity, acting on a protein"/>
    <property type="evidence" value="ECO:0007669"/>
    <property type="project" value="UniProtKB-ARBA"/>
</dbReference>
<sequence length="417" mass="47819">MIRELFIGMGKERNYDVLPEVSLVRENQDTYYIGSAVMAHMHLFEKKQYTPTSYVAAQRIFSSKRLQEIGKYPLSTSFEVMLSMFRFGDTDGREALRFAIDFVCKAINGDPDKLIFLAPYELGLRNDVLSLGISSNRVISWNQSLETSLGNGRPTGYYVKMFYPYRHGIIPIGSIGFIESNGTLSVDSAFFMERLSFVREGLPTFYQDQFFAPLTNIVNNHEFFADLSFYEKNLWINHIRSIVALLVDGATFNSKGAGHALKKMVRQLAVTIAGKKLPHELGEKLILAANQCLFHLGYLNKIEYQKLSDTLIIKIDTASNQILKEKKAFIKALRSNQNNMSMEELQKWDSERGLKLEWLEKFAMQEGVSLSCPQKIKKHQFRNECYSFSETDRIKDPIQFIKESENKKMKGVLIKHG</sequence>
<organism evidence="2 3">
    <name type="scientific">Neobacillus bataviensis</name>
    <dbReference type="NCBI Taxonomy" id="220685"/>
    <lineage>
        <taxon>Bacteria</taxon>
        <taxon>Bacillati</taxon>
        <taxon>Bacillota</taxon>
        <taxon>Bacilli</taxon>
        <taxon>Bacillales</taxon>
        <taxon>Bacillaceae</taxon>
        <taxon>Neobacillus</taxon>
    </lineage>
</organism>